<evidence type="ECO:0008006" key="8">
    <source>
        <dbReference type="Google" id="ProtNLM"/>
    </source>
</evidence>
<dbReference type="eggNOG" id="COG1814">
    <property type="taxonomic scope" value="Bacteria"/>
</dbReference>
<feature type="transmembrane region" description="Helical" evidence="5">
    <location>
        <begin position="21"/>
        <end position="42"/>
    </location>
</feature>
<dbReference type="EMBL" id="CP001826">
    <property type="protein sequence ID" value="ACZ43447.1"/>
    <property type="molecule type" value="Genomic_DNA"/>
</dbReference>
<keyword evidence="7" id="KW-1185">Reference proteome</keyword>
<dbReference type="Proteomes" id="UP000000323">
    <property type="component" value="Chromosome 2"/>
</dbReference>
<dbReference type="GO" id="GO:0005384">
    <property type="term" value="F:manganese ion transmembrane transporter activity"/>
    <property type="evidence" value="ECO:0007669"/>
    <property type="project" value="InterPro"/>
</dbReference>
<name>D1CI76_THET1</name>
<sequence>MASPGELRETVRDAASRYIRDLVYGANDGIVTTFAVVAGSAGADLPPYVVLILGLANLLADGFSMGASSYLAIRSESATLEASGREPDDSSPLRHALATFGAFVVVGALPLIAFLAPVAPPHHFALTAALALTTMFAFGATRSWVTKRSWWRSGLEMFLIGAAASAVAYATGALVAVLSGA</sequence>
<evidence type="ECO:0000256" key="3">
    <source>
        <dbReference type="ARBA" id="ARBA00022989"/>
    </source>
</evidence>
<dbReference type="RefSeq" id="WP_012876478.1">
    <property type="nucleotide sequence ID" value="NC_013526.1"/>
</dbReference>
<evidence type="ECO:0000256" key="4">
    <source>
        <dbReference type="ARBA" id="ARBA00023136"/>
    </source>
</evidence>
<evidence type="ECO:0000256" key="5">
    <source>
        <dbReference type="SAM" id="Phobius"/>
    </source>
</evidence>
<dbReference type="HOGENOM" id="CLU_038957_2_0_0"/>
<organism evidence="6 7">
    <name type="scientific">Thermobaculum terrenum (strain ATCC BAA-798 / CCMEE 7001 / YNP1)</name>
    <dbReference type="NCBI Taxonomy" id="525904"/>
    <lineage>
        <taxon>Bacteria</taxon>
        <taxon>Bacillati</taxon>
        <taxon>Chloroflexota</taxon>
        <taxon>Chloroflexia</taxon>
        <taxon>Candidatus Thermobaculales</taxon>
        <taxon>Candidatus Thermobaculaceae</taxon>
        <taxon>Thermobaculum</taxon>
    </lineage>
</organism>
<keyword evidence="2 5" id="KW-0812">Transmembrane</keyword>
<comment type="subcellular location">
    <subcellularLocation>
        <location evidence="1">Endomembrane system</location>
        <topology evidence="1">Multi-pass membrane protein</topology>
    </subcellularLocation>
</comment>
<keyword evidence="3 5" id="KW-1133">Transmembrane helix</keyword>
<dbReference type="AlphaFoldDB" id="D1CI76"/>
<gene>
    <name evidence="6" type="ordered locus">Tter_2558</name>
</gene>
<accession>D1CI76</accession>
<dbReference type="Pfam" id="PF01988">
    <property type="entry name" value="VIT1"/>
    <property type="match status" value="2"/>
</dbReference>
<protein>
    <recommendedName>
        <fullName evidence="8">VIT family protein</fullName>
    </recommendedName>
</protein>
<dbReference type="PANTHER" id="PTHR31851">
    <property type="entry name" value="FE(2+)/MN(2+) TRANSPORTER PCL1"/>
    <property type="match status" value="1"/>
</dbReference>
<dbReference type="InterPro" id="IPR008217">
    <property type="entry name" value="Ccc1_fam"/>
</dbReference>
<evidence type="ECO:0000256" key="2">
    <source>
        <dbReference type="ARBA" id="ARBA00022692"/>
    </source>
</evidence>
<dbReference type="GO" id="GO:0030026">
    <property type="term" value="P:intracellular manganese ion homeostasis"/>
    <property type="evidence" value="ECO:0007669"/>
    <property type="project" value="InterPro"/>
</dbReference>
<feature type="transmembrane region" description="Helical" evidence="5">
    <location>
        <begin position="93"/>
        <end position="118"/>
    </location>
</feature>
<feature type="transmembrane region" description="Helical" evidence="5">
    <location>
        <begin position="124"/>
        <end position="145"/>
    </location>
</feature>
<proteinExistence type="predicted"/>
<dbReference type="STRING" id="525904.Tter_2558"/>
<evidence type="ECO:0000313" key="7">
    <source>
        <dbReference type="Proteomes" id="UP000000323"/>
    </source>
</evidence>
<keyword evidence="4 5" id="KW-0472">Membrane</keyword>
<evidence type="ECO:0000313" key="6">
    <source>
        <dbReference type="EMBL" id="ACZ43447.1"/>
    </source>
</evidence>
<feature type="transmembrane region" description="Helical" evidence="5">
    <location>
        <begin position="157"/>
        <end position="178"/>
    </location>
</feature>
<dbReference type="OrthoDB" id="5506246at2"/>
<dbReference type="KEGG" id="ttr:Tter_2558"/>
<dbReference type="GO" id="GO:0012505">
    <property type="term" value="C:endomembrane system"/>
    <property type="evidence" value="ECO:0007669"/>
    <property type="project" value="UniProtKB-SubCell"/>
</dbReference>
<evidence type="ECO:0000256" key="1">
    <source>
        <dbReference type="ARBA" id="ARBA00004127"/>
    </source>
</evidence>
<feature type="transmembrane region" description="Helical" evidence="5">
    <location>
        <begin position="48"/>
        <end position="73"/>
    </location>
</feature>
<reference evidence="7" key="1">
    <citation type="journal article" date="2010" name="Stand. Genomic Sci.">
        <title>Complete genome sequence of 'Thermobaculum terrenum' type strain (YNP1).</title>
        <authorList>
            <person name="Kiss H."/>
            <person name="Cleland D."/>
            <person name="Lapidus A."/>
            <person name="Lucas S."/>
            <person name="Glavina Del Rio T."/>
            <person name="Nolan M."/>
            <person name="Tice H."/>
            <person name="Han C."/>
            <person name="Goodwin L."/>
            <person name="Pitluck S."/>
            <person name="Liolios K."/>
            <person name="Ivanova N."/>
            <person name="Mavromatis K."/>
            <person name="Ovchinnikova G."/>
            <person name="Pati A."/>
            <person name="Chen A."/>
            <person name="Palaniappan K."/>
            <person name="Land M."/>
            <person name="Hauser L."/>
            <person name="Chang Y."/>
            <person name="Jeffries C."/>
            <person name="Lu M."/>
            <person name="Brettin T."/>
            <person name="Detter J."/>
            <person name="Goker M."/>
            <person name="Tindall B."/>
            <person name="Beck B."/>
            <person name="McDermott T."/>
            <person name="Woyke T."/>
            <person name="Bristow J."/>
            <person name="Eisen J."/>
            <person name="Markowitz V."/>
            <person name="Hugenholtz P."/>
            <person name="Kyrpides N."/>
            <person name="Klenk H."/>
            <person name="Cheng J."/>
        </authorList>
    </citation>
    <scope>NUCLEOTIDE SEQUENCE [LARGE SCALE GENOMIC DNA]</scope>
    <source>
        <strain evidence="7">ATCC BAA-798 / YNP1</strain>
    </source>
</reference>